<dbReference type="Pfam" id="PF01548">
    <property type="entry name" value="DEDD_Tnp_IS110"/>
    <property type="match status" value="1"/>
</dbReference>
<dbReference type="InterPro" id="IPR047650">
    <property type="entry name" value="Transpos_IS110"/>
</dbReference>
<dbReference type="NCBIfam" id="NF033542">
    <property type="entry name" value="transpos_IS110"/>
    <property type="match status" value="1"/>
</dbReference>
<sequence length="442" mass="49037">MARKPSKQRFTIVHPDCAAIDVGSREHFVAVDPQYENAVQSFTSFTDDLYKLADWLDSLAIKVVAMESTGVYWIPIYEILSERGFEVYLVNARATRQITGRKSDVLDCQWIWQLMTHGLLRGAFRPSDPTCCVRSLVRQRAFKVKDQAQTLNRIQKALSQMNIQLANVISDISGVTGMRILRAIIAGERDPVRLAELTDGRIKAGKDTIARSLHGNWRREHLHALAQELAAYDFLEQQIAECDAVIGKALEQLPVLEHEPQPPRKALRSPHRTSAQQAALHQALWQVLGVDLTAIPTIGVDTALVLAGEIGSDLSRFPSSQHFCSWLGLAPPTRISGGRQLSGGGPKVINRAAQALKQAASNARNDKGFIGASHRARLTRMDTSCAIKATAHQLARLVYTLLTKKQTYVEQGLEAFEAKSQDRQLRALLRKARKLGYQLVAA</sequence>
<comment type="caution">
    <text evidence="3">The sequence shown here is derived from an EMBL/GenBank/DDBJ whole genome shotgun (WGS) entry which is preliminary data.</text>
</comment>
<dbReference type="Proteomes" id="UP000218102">
    <property type="component" value="Unassembled WGS sequence"/>
</dbReference>
<evidence type="ECO:0000313" key="3">
    <source>
        <dbReference type="EMBL" id="PBJ93162.1"/>
    </source>
</evidence>
<proteinExistence type="predicted"/>
<dbReference type="PANTHER" id="PTHR33055">
    <property type="entry name" value="TRANSPOSASE FOR INSERTION SEQUENCE ELEMENT IS1111A"/>
    <property type="match status" value="1"/>
</dbReference>
<evidence type="ECO:0000313" key="4">
    <source>
        <dbReference type="Proteomes" id="UP000218102"/>
    </source>
</evidence>
<feature type="domain" description="Transposase IS110-like N-terminal" evidence="1">
    <location>
        <begin position="19"/>
        <end position="162"/>
    </location>
</feature>
<dbReference type="EMBL" id="NTME01000033">
    <property type="protein sequence ID" value="PBJ93162.1"/>
    <property type="molecule type" value="Genomic_DNA"/>
</dbReference>
<dbReference type="PANTHER" id="PTHR33055:SF13">
    <property type="entry name" value="TRANSPOSASE"/>
    <property type="match status" value="1"/>
</dbReference>
<protein>
    <submittedName>
        <fullName evidence="3">IS110 family transposase</fullName>
    </submittedName>
</protein>
<dbReference type="RefSeq" id="WP_038410380.1">
    <property type="nucleotide sequence ID" value="NZ_JOJY01000001.1"/>
</dbReference>
<dbReference type="Pfam" id="PF02371">
    <property type="entry name" value="Transposase_20"/>
    <property type="match status" value="1"/>
</dbReference>
<dbReference type="AlphaFoldDB" id="A0A099MU33"/>
<dbReference type="InterPro" id="IPR002525">
    <property type="entry name" value="Transp_IS110-like_N"/>
</dbReference>
<organism evidence="3 4">
    <name type="scientific">Pseudomonas plecoglossicida</name>
    <dbReference type="NCBI Taxonomy" id="70775"/>
    <lineage>
        <taxon>Bacteria</taxon>
        <taxon>Pseudomonadati</taxon>
        <taxon>Pseudomonadota</taxon>
        <taxon>Gammaproteobacteria</taxon>
        <taxon>Pseudomonadales</taxon>
        <taxon>Pseudomonadaceae</taxon>
        <taxon>Pseudomonas</taxon>
    </lineage>
</organism>
<accession>A0A099MU33</accession>
<dbReference type="GO" id="GO:0004803">
    <property type="term" value="F:transposase activity"/>
    <property type="evidence" value="ECO:0007669"/>
    <property type="project" value="InterPro"/>
</dbReference>
<reference evidence="3 4" key="1">
    <citation type="submission" date="2017-09" db="EMBL/GenBank/DDBJ databases">
        <authorList>
            <person name="Ehlers B."/>
            <person name="Leendertz F.H."/>
        </authorList>
    </citation>
    <scope>NUCLEOTIDE SEQUENCE [LARGE SCALE GENOMIC DNA]</scope>
    <source>
        <strain evidence="3 4">DJ-1</strain>
    </source>
</reference>
<dbReference type="GO" id="GO:0003677">
    <property type="term" value="F:DNA binding"/>
    <property type="evidence" value="ECO:0007669"/>
    <property type="project" value="InterPro"/>
</dbReference>
<name>A0A099MU33_PSEDL</name>
<evidence type="ECO:0000259" key="1">
    <source>
        <dbReference type="Pfam" id="PF01548"/>
    </source>
</evidence>
<feature type="domain" description="Transposase IS116/IS110/IS902 C-terminal" evidence="2">
    <location>
        <begin position="292"/>
        <end position="360"/>
    </location>
</feature>
<evidence type="ECO:0000259" key="2">
    <source>
        <dbReference type="Pfam" id="PF02371"/>
    </source>
</evidence>
<dbReference type="InterPro" id="IPR003346">
    <property type="entry name" value="Transposase_20"/>
</dbReference>
<gene>
    <name evidence="3" type="ORF">CMV24_23560</name>
</gene>
<dbReference type="GO" id="GO:0006313">
    <property type="term" value="P:DNA transposition"/>
    <property type="evidence" value="ECO:0007669"/>
    <property type="project" value="InterPro"/>
</dbReference>